<feature type="domain" description="Response regulatory" evidence="9">
    <location>
        <begin position="1362"/>
        <end position="1535"/>
    </location>
</feature>
<dbReference type="CDD" id="cd00082">
    <property type="entry name" value="HisKA"/>
    <property type="match status" value="1"/>
</dbReference>
<dbReference type="InterPro" id="IPR005467">
    <property type="entry name" value="His_kinase_dom"/>
</dbReference>
<keyword evidence="11" id="KW-1185">Reference proteome</keyword>
<protein>
    <recommendedName>
        <fullName evidence="2">histidine kinase</fullName>
        <ecNumber evidence="2">2.7.13.3</ecNumber>
    </recommendedName>
</protein>
<dbReference type="SMART" id="SM00387">
    <property type="entry name" value="HATPase_c"/>
    <property type="match status" value="1"/>
</dbReference>
<dbReference type="InterPro" id="IPR003018">
    <property type="entry name" value="GAF"/>
</dbReference>
<dbReference type="InterPro" id="IPR003661">
    <property type="entry name" value="HisK_dim/P_dom"/>
</dbReference>
<dbReference type="SMART" id="SM00388">
    <property type="entry name" value="HisKA"/>
    <property type="match status" value="1"/>
</dbReference>
<dbReference type="Pfam" id="PF02518">
    <property type="entry name" value="HATPase_c"/>
    <property type="match status" value="1"/>
</dbReference>
<evidence type="ECO:0000259" key="9">
    <source>
        <dbReference type="PROSITE" id="PS50110"/>
    </source>
</evidence>
<dbReference type="Gene3D" id="1.10.287.130">
    <property type="match status" value="1"/>
</dbReference>
<gene>
    <name evidence="10" type="ORF">CPELLU_LOCUS4311</name>
</gene>
<evidence type="ECO:0000256" key="4">
    <source>
        <dbReference type="ARBA" id="ARBA00022679"/>
    </source>
</evidence>
<dbReference type="Pfam" id="PF01590">
    <property type="entry name" value="GAF"/>
    <property type="match status" value="1"/>
</dbReference>
<dbReference type="InterPro" id="IPR004358">
    <property type="entry name" value="Sig_transdc_His_kin-like_C"/>
</dbReference>
<dbReference type="InterPro" id="IPR011006">
    <property type="entry name" value="CheY-like_superfamily"/>
</dbReference>
<evidence type="ECO:0000256" key="3">
    <source>
        <dbReference type="ARBA" id="ARBA00022553"/>
    </source>
</evidence>
<dbReference type="CDD" id="cd17546">
    <property type="entry name" value="REC_hyHK_CKI1_RcsC-like"/>
    <property type="match status" value="1"/>
</dbReference>
<dbReference type="Gene3D" id="3.30.450.40">
    <property type="match status" value="1"/>
</dbReference>
<feature type="region of interest" description="Disordered" evidence="7">
    <location>
        <begin position="373"/>
        <end position="415"/>
    </location>
</feature>
<name>A0A9N9AUH9_9GLOM</name>
<feature type="compositionally biased region" description="Low complexity" evidence="7">
    <location>
        <begin position="1327"/>
        <end position="1346"/>
    </location>
</feature>
<dbReference type="FunFam" id="1.10.287.130:FF:000023">
    <property type="entry name" value="Sensor histidine kinase/response regulator, putative"/>
    <property type="match status" value="1"/>
</dbReference>
<dbReference type="SUPFAM" id="SSF55781">
    <property type="entry name" value="GAF domain-like"/>
    <property type="match status" value="1"/>
</dbReference>
<dbReference type="InterPro" id="IPR036890">
    <property type="entry name" value="HATPase_C_sf"/>
</dbReference>
<dbReference type="GO" id="GO:0000155">
    <property type="term" value="F:phosphorelay sensor kinase activity"/>
    <property type="evidence" value="ECO:0007669"/>
    <property type="project" value="InterPro"/>
</dbReference>
<dbReference type="Pfam" id="PF00512">
    <property type="entry name" value="HisKA"/>
    <property type="match status" value="1"/>
</dbReference>
<dbReference type="PRINTS" id="PR00344">
    <property type="entry name" value="BCTRLSENSOR"/>
</dbReference>
<dbReference type="InterPro" id="IPR029016">
    <property type="entry name" value="GAF-like_dom_sf"/>
</dbReference>
<dbReference type="InterPro" id="IPR036097">
    <property type="entry name" value="HisK_dim/P_sf"/>
</dbReference>
<dbReference type="PANTHER" id="PTHR43047">
    <property type="entry name" value="TWO-COMPONENT HISTIDINE PROTEIN KINASE"/>
    <property type="match status" value="1"/>
</dbReference>
<dbReference type="SUPFAM" id="SSF55874">
    <property type="entry name" value="ATPase domain of HSP90 chaperone/DNA topoisomerase II/histidine kinase"/>
    <property type="match status" value="1"/>
</dbReference>
<dbReference type="Proteomes" id="UP000789759">
    <property type="component" value="Unassembled WGS sequence"/>
</dbReference>
<dbReference type="SUPFAM" id="SSF52172">
    <property type="entry name" value="CheY-like"/>
    <property type="match status" value="1"/>
</dbReference>
<dbReference type="InterPro" id="IPR003594">
    <property type="entry name" value="HATPase_dom"/>
</dbReference>
<dbReference type="EMBL" id="CAJVQA010002237">
    <property type="protein sequence ID" value="CAG8541256.1"/>
    <property type="molecule type" value="Genomic_DNA"/>
</dbReference>
<evidence type="ECO:0000256" key="2">
    <source>
        <dbReference type="ARBA" id="ARBA00012438"/>
    </source>
</evidence>
<evidence type="ECO:0000256" key="7">
    <source>
        <dbReference type="SAM" id="MobiDB-lite"/>
    </source>
</evidence>
<feature type="region of interest" description="Disordered" evidence="7">
    <location>
        <begin position="1326"/>
        <end position="1348"/>
    </location>
</feature>
<dbReference type="SUPFAM" id="SSF47384">
    <property type="entry name" value="Homodimeric domain of signal transducing histidine kinase"/>
    <property type="match status" value="1"/>
</dbReference>
<dbReference type="InterPro" id="IPR001789">
    <property type="entry name" value="Sig_transdc_resp-reg_receiver"/>
</dbReference>
<comment type="caution">
    <text evidence="10">The sequence shown here is derived from an EMBL/GenBank/DDBJ whole genome shotgun (WGS) entry which is preliminary data.</text>
</comment>
<evidence type="ECO:0000313" key="10">
    <source>
        <dbReference type="EMBL" id="CAG8541256.1"/>
    </source>
</evidence>
<evidence type="ECO:0000256" key="6">
    <source>
        <dbReference type="PROSITE-ProRule" id="PRU00169"/>
    </source>
</evidence>
<dbReference type="SMART" id="SM00065">
    <property type="entry name" value="GAF"/>
    <property type="match status" value="1"/>
</dbReference>
<feature type="compositionally biased region" description="Basic and acidic residues" evidence="7">
    <location>
        <begin position="380"/>
        <end position="393"/>
    </location>
</feature>
<dbReference type="GO" id="GO:0005886">
    <property type="term" value="C:plasma membrane"/>
    <property type="evidence" value="ECO:0007669"/>
    <property type="project" value="TreeGrafter"/>
</dbReference>
<keyword evidence="5" id="KW-0418">Kinase</keyword>
<dbReference type="OrthoDB" id="21225at2759"/>
<proteinExistence type="predicted"/>
<dbReference type="PANTHER" id="PTHR43047:SF72">
    <property type="entry name" value="OSMOSENSING HISTIDINE PROTEIN KINASE SLN1"/>
    <property type="match status" value="1"/>
</dbReference>
<sequence length="1566" mass="176656">MAGRYEHSLLNINASLNIDPNNVKALKCCVETLPNDEHSHLDLYKSSALNPNDAEAMRAMTSLKDPVEPSETTMPDPMLIISPTLTTSPLADTFTPNVPNSKLVNSKLARNNVIPSIDTTLKVTEPPQRERRITSLIANPSSYYEIGKWNALDIDSKYESTVLPAPRRSMSLNYPKSKSIDKDPSHLTSTNEMFRSFGIDKKSNSDHDFLSISNDFYQTCLQSTESSLNDNSLNVSPVLKNCLLDGSAKKLHHNRAHSYTPETNSELAPLDIPQRPISTNLSLRRLKEHTSLVSNGDDISKNIKSDDLQEFLYDYARGKFNPSSIPKKPRRLSTIKLKDLNWKLSLPTSPLSEYTTNSEDTFDSFTVSSEKSNSIPSVIEENKEDLSPIHDNENYDGDDSESYDDTDSYFAPPMPPNETERRRALWRFQILNTSQDVNFTRIVRLVKEHFKVPITLISLVNTTHQWFKAENGFGCSQTKREISFCGHAILQENGDPFVVPDSLLDWRFKKNPQVIGPPYIRFYAGAPLRTKDGHNVGTLCLIDTEPRDFCERMRESLKDFAKVVMRELELWADRLRLGVRNKMQSSLAEFSKFCLETQLAHGEYSSSEDGDPIMRRCFERAVTLIKDTLDVDALYLLEMPSLSARQVTYASRLSNDFSHDFLLNSPPPELPTKHLKFLASAGLSISTDSISTPVTTTFLTHLMHTHAQGYIFQNALPQLPNLFPNDMCSGIVVPIHDNANNAYGFLIALTNDPLRQFEDEERVYLGNFGVNIVSEVLKRRVIVADRAKSAFISSVSHELRTPLHGILASCELMSEGHLNEAQTELLKTIQSCGTGLISIINNVLNYAKMDNSRDYSKTDNSRDYDLMHPPPVPVLNKKVDLVKILEDVAESCVVGQQMVSVIYDKNTNDETGSPSQARRRHVCRLLHPYQSKREVGSPEVDLLMDIEPRENGWWVMAQDGAIRQMLINIVGNALKFTKQGYIHLSLATVACQHETCEHSCCQNFPSDLVEESERLHVLFTITDTGRGIDPNFLNTHLFHPFTQEDPLQIGTGLGLSIVKLLVEKMGGKLDVESEVNVGTRAIKRKEREIILKEFQNKTVVVKGAKRKIKEITDRFLKNWFNVKKVVLEERPSKLDGDLVIIFNEDLEILKSLLSESKNKSCWFNSNLITEEPDKINSPIIFVTSLEKHGKFREIIEQIQDEIEMNTKQKYRKVVIISKPISPRKIENAILSCFNLKLNIKSKDLPQIITTPPINDDDTSSDDTLISLQTPPLNTPPMKIDPFETTNIDLQSLSNQLNPLINSTTTTMLDVSSQILSSSPPTLDKFISTPKSRTLSTSRSLPTISTPEIDPSIQLQSGLRGPRVLIIEDNIVNRKILSTFLKSRGIDFEEAENGAIGVEKYRNALEHKDNRERKFDVVLMVMNGNVATSEIRKIEREYTQRRQKLKQRSLTETLKGISRIPTGLFPTLTNLSTTNNEQTDTLNQSSIPIENKSLIFALTGLAREEDKVIAYGSGVDGFLTKPVSLKTLEKVLKRWSEKGDFTEEFPEIKSPTLIKPDEISTPVNENQ</sequence>
<accession>A0A9N9AUH9</accession>
<feature type="compositionally biased region" description="Acidic residues" evidence="7">
    <location>
        <begin position="394"/>
        <end position="407"/>
    </location>
</feature>
<reference evidence="10" key="1">
    <citation type="submission" date="2021-06" db="EMBL/GenBank/DDBJ databases">
        <authorList>
            <person name="Kallberg Y."/>
            <person name="Tangrot J."/>
            <person name="Rosling A."/>
        </authorList>
    </citation>
    <scope>NUCLEOTIDE SEQUENCE</scope>
    <source>
        <strain evidence="10">FL966</strain>
    </source>
</reference>
<organism evidence="10 11">
    <name type="scientific">Cetraspora pellucida</name>
    <dbReference type="NCBI Taxonomy" id="1433469"/>
    <lineage>
        <taxon>Eukaryota</taxon>
        <taxon>Fungi</taxon>
        <taxon>Fungi incertae sedis</taxon>
        <taxon>Mucoromycota</taxon>
        <taxon>Glomeromycotina</taxon>
        <taxon>Glomeromycetes</taxon>
        <taxon>Diversisporales</taxon>
        <taxon>Gigasporaceae</taxon>
        <taxon>Cetraspora</taxon>
    </lineage>
</organism>
<evidence type="ECO:0000256" key="5">
    <source>
        <dbReference type="ARBA" id="ARBA00022777"/>
    </source>
</evidence>
<comment type="catalytic activity">
    <reaction evidence="1">
        <text>ATP + protein L-histidine = ADP + protein N-phospho-L-histidine.</text>
        <dbReference type="EC" id="2.7.13.3"/>
    </reaction>
</comment>
<evidence type="ECO:0000256" key="1">
    <source>
        <dbReference type="ARBA" id="ARBA00000085"/>
    </source>
</evidence>
<keyword evidence="3" id="KW-0597">Phosphoprotein</keyword>
<evidence type="ECO:0000259" key="8">
    <source>
        <dbReference type="PROSITE" id="PS50109"/>
    </source>
</evidence>
<feature type="domain" description="Histidine kinase" evidence="8">
    <location>
        <begin position="794"/>
        <end position="1079"/>
    </location>
</feature>
<evidence type="ECO:0000313" key="11">
    <source>
        <dbReference type="Proteomes" id="UP000789759"/>
    </source>
</evidence>
<dbReference type="EC" id="2.7.13.3" evidence="2"/>
<dbReference type="GO" id="GO:0009927">
    <property type="term" value="F:histidine phosphotransfer kinase activity"/>
    <property type="evidence" value="ECO:0007669"/>
    <property type="project" value="TreeGrafter"/>
</dbReference>
<comment type="caution">
    <text evidence="6">Lacks conserved residue(s) required for the propagation of feature annotation.</text>
</comment>
<dbReference type="SMART" id="SM00448">
    <property type="entry name" value="REC"/>
    <property type="match status" value="1"/>
</dbReference>
<keyword evidence="4" id="KW-0808">Transferase</keyword>
<dbReference type="Gene3D" id="3.40.50.2300">
    <property type="match status" value="1"/>
</dbReference>
<dbReference type="PROSITE" id="PS50110">
    <property type="entry name" value="RESPONSE_REGULATORY"/>
    <property type="match status" value="1"/>
</dbReference>
<dbReference type="Gene3D" id="3.30.565.10">
    <property type="entry name" value="Histidine kinase-like ATPase, C-terminal domain"/>
    <property type="match status" value="1"/>
</dbReference>
<dbReference type="PROSITE" id="PS50109">
    <property type="entry name" value="HIS_KIN"/>
    <property type="match status" value="1"/>
</dbReference>